<reference evidence="5" key="3">
    <citation type="journal article" date="2016" name="Genome Announc.">
        <title>Revised genome sequence of the purple photosynthetic bacterium Blastochloris viridis.</title>
        <authorList>
            <person name="Liu L.N."/>
            <person name="Faulkner M."/>
            <person name="Liu X."/>
            <person name="Huang F."/>
            <person name="Darby A.C."/>
            <person name="Hall N."/>
        </authorList>
    </citation>
    <scope>NUCLEOTIDE SEQUENCE [LARGE SCALE GENOMIC DNA]</scope>
    <source>
        <strain evidence="5">ATCC 19567 / DSM 133 / F</strain>
    </source>
</reference>
<dbReference type="AlphaFoldDB" id="A0A0H5B8Q0"/>
<dbReference type="RefSeq" id="WP_055036155.1">
    <property type="nucleotide sequence ID" value="NZ_AP014854.2"/>
</dbReference>
<evidence type="ECO:0000313" key="5">
    <source>
        <dbReference type="Proteomes" id="UP000065734"/>
    </source>
</evidence>
<dbReference type="PANTHER" id="PTHR43708:SF8">
    <property type="entry name" value="OXIDOREDUCTASE"/>
    <property type="match status" value="1"/>
</dbReference>
<dbReference type="Gene3D" id="3.40.50.720">
    <property type="entry name" value="NAD(P)-binding Rossmann-like Domain"/>
    <property type="match status" value="1"/>
</dbReference>
<dbReference type="PANTHER" id="PTHR43708">
    <property type="entry name" value="CONSERVED EXPRESSED OXIDOREDUCTASE (EUROFUNG)"/>
    <property type="match status" value="1"/>
</dbReference>
<dbReference type="InterPro" id="IPR051317">
    <property type="entry name" value="Gfo/Idh/MocA_oxidoreduct"/>
</dbReference>
<feature type="domain" description="GFO/IDH/MocA-like oxidoreductase" evidence="2">
    <location>
        <begin position="130"/>
        <end position="270"/>
    </location>
</feature>
<dbReference type="Pfam" id="PF22725">
    <property type="entry name" value="GFO_IDH_MocA_C3"/>
    <property type="match status" value="1"/>
</dbReference>
<dbReference type="Proteomes" id="UP000065734">
    <property type="component" value="Chromosome I"/>
</dbReference>
<dbReference type="InterPro" id="IPR000683">
    <property type="entry name" value="Gfo/Idh/MocA-like_OxRdtase_N"/>
</dbReference>
<evidence type="ECO:0000259" key="1">
    <source>
        <dbReference type="Pfam" id="PF01408"/>
    </source>
</evidence>
<dbReference type="Gene3D" id="3.30.360.10">
    <property type="entry name" value="Dihydrodipicolinate Reductase, domain 2"/>
    <property type="match status" value="1"/>
</dbReference>
<name>A0A0H5B8Q0_BLAVI</name>
<accession>A0A0H5B8Q0</accession>
<dbReference type="GO" id="GO:0016491">
    <property type="term" value="F:oxidoreductase activity"/>
    <property type="evidence" value="ECO:0007669"/>
    <property type="project" value="UniProtKB-KW"/>
</dbReference>
<dbReference type="EC" id="1.-.-.-" evidence="4"/>
<dbReference type="InterPro" id="IPR036291">
    <property type="entry name" value="NAD(P)-bd_dom_sf"/>
</dbReference>
<keyword evidence="5" id="KW-1185">Reference proteome</keyword>
<dbReference type="KEGG" id="bvr:BVIR_343"/>
<evidence type="ECO:0000313" key="4">
    <source>
        <dbReference type="EMBL" id="CUU44064.1"/>
    </source>
</evidence>
<dbReference type="SUPFAM" id="SSF55347">
    <property type="entry name" value="Glyceraldehyde-3-phosphate dehydrogenase-like, C-terminal domain"/>
    <property type="match status" value="1"/>
</dbReference>
<dbReference type="InterPro" id="IPR055170">
    <property type="entry name" value="GFO_IDH_MocA-like_dom"/>
</dbReference>
<reference evidence="3" key="1">
    <citation type="journal article" date="2015" name="Genome Announc.">
        <title>Complete Genome Sequence of the Bacteriochlorophyll b-Producing Photosynthetic Bacterium Blastochloris viridis.</title>
        <authorList>
            <person name="Tsukatani Y."/>
            <person name="Hirose Y."/>
            <person name="Harada J."/>
            <person name="Misawa N."/>
            <person name="Mori K."/>
            <person name="Inoue K."/>
            <person name="Tamiaki H."/>
        </authorList>
    </citation>
    <scope>NUCLEOTIDE SEQUENCE [LARGE SCALE GENOMIC DNA]</scope>
    <source>
        <strain evidence="3">DSM 133</strain>
    </source>
</reference>
<evidence type="ECO:0000259" key="2">
    <source>
        <dbReference type="Pfam" id="PF22725"/>
    </source>
</evidence>
<dbReference type="OrthoDB" id="9801953at2"/>
<dbReference type="Pfam" id="PF01408">
    <property type="entry name" value="GFO_IDH_MocA"/>
    <property type="match status" value="1"/>
</dbReference>
<proteinExistence type="predicted"/>
<sequence length="344" mass="36264">MDHPTGLAAKFVIVGDGWVARTCYLPALRRLGAAEPVVIDSAPEHGGAAAVQRALAMARGRRDLLAIVATPNASHWPLAAAFLEAGARVLVEKPLSLPGEVDRAAPGLDSDALSRLWVSAPYRFRPDVVRLMAAVAAGRIGAVREVRAAWRRRAGIPRPGSWYTSRRWAGGGVLVDLGPHLLDVALALTDWPEVAVTASSFATAADWRISASGWMPDGGRDELPCDVEVAARLELSDAAGRRYEVEVAWASDVEEDVTTIEVVGSHGRLELVTLFGFAPGRTVGRLAGAVTAEIALDRDPATDFARLIAAVERGEAATGHQGLQVMAVIAAAYRAGGATTAVPR</sequence>
<dbReference type="STRING" id="1079.BVIR_343"/>
<evidence type="ECO:0000313" key="3">
    <source>
        <dbReference type="EMBL" id="BAR98592.1"/>
    </source>
</evidence>
<protein>
    <submittedName>
        <fullName evidence="3 4">Putative oxidoreductase</fullName>
        <ecNumber evidence="4">1.-.-.-</ecNumber>
    </submittedName>
</protein>
<dbReference type="EMBL" id="LN907867">
    <property type="protein sequence ID" value="CUU44064.1"/>
    <property type="molecule type" value="Genomic_DNA"/>
</dbReference>
<feature type="domain" description="Gfo/Idh/MocA-like oxidoreductase N-terminal" evidence="1">
    <location>
        <begin position="59"/>
        <end position="97"/>
    </location>
</feature>
<reference evidence="4" key="2">
    <citation type="submission" date="2015-11" db="EMBL/GenBank/DDBJ databases">
        <authorList>
            <person name="Zhang Y."/>
            <person name="Guo Z."/>
        </authorList>
    </citation>
    <scope>NUCLEOTIDE SEQUENCE</scope>
    <source>
        <strain evidence="4">1</strain>
    </source>
</reference>
<gene>
    <name evidence="4" type="primary">ycjS</name>
    <name evidence="3" type="ORF">BV133_999</name>
    <name evidence="4" type="ORF">BVIRIDIS_31100</name>
</gene>
<dbReference type="GO" id="GO:0000166">
    <property type="term" value="F:nucleotide binding"/>
    <property type="evidence" value="ECO:0007669"/>
    <property type="project" value="InterPro"/>
</dbReference>
<keyword evidence="4" id="KW-0560">Oxidoreductase</keyword>
<dbReference type="SUPFAM" id="SSF51735">
    <property type="entry name" value="NAD(P)-binding Rossmann-fold domains"/>
    <property type="match status" value="1"/>
</dbReference>
<organism evidence="4 5">
    <name type="scientific">Blastochloris viridis</name>
    <name type="common">Rhodopseudomonas viridis</name>
    <dbReference type="NCBI Taxonomy" id="1079"/>
    <lineage>
        <taxon>Bacteria</taxon>
        <taxon>Pseudomonadati</taxon>
        <taxon>Pseudomonadota</taxon>
        <taxon>Alphaproteobacteria</taxon>
        <taxon>Hyphomicrobiales</taxon>
        <taxon>Blastochloridaceae</taxon>
        <taxon>Blastochloris</taxon>
    </lineage>
</organism>
<dbReference type="EMBL" id="AP014854">
    <property type="protein sequence ID" value="BAR98592.1"/>
    <property type="molecule type" value="Genomic_DNA"/>
</dbReference>